<dbReference type="Proteomes" id="UP000247792">
    <property type="component" value="Unassembled WGS sequence"/>
</dbReference>
<dbReference type="GO" id="GO:0032259">
    <property type="term" value="P:methylation"/>
    <property type="evidence" value="ECO:0007669"/>
    <property type="project" value="UniProtKB-KW"/>
</dbReference>
<dbReference type="PANTHER" id="PTHR33990">
    <property type="entry name" value="PROTEIN YJDN-RELATED"/>
    <property type="match status" value="1"/>
</dbReference>
<dbReference type="Gene3D" id="3.10.180.10">
    <property type="entry name" value="2,3-Dihydroxybiphenyl 1,2-Dioxygenase, domain 1"/>
    <property type="match status" value="1"/>
</dbReference>
<name>A0A318JN34_9BURK</name>
<evidence type="ECO:0000259" key="1">
    <source>
        <dbReference type="Pfam" id="PF06983"/>
    </source>
</evidence>
<gene>
    <name evidence="2" type="ORF">DFR42_102629</name>
</gene>
<dbReference type="CDD" id="cd06588">
    <property type="entry name" value="PhnB_like"/>
    <property type="match status" value="1"/>
</dbReference>
<dbReference type="GO" id="GO:0008168">
    <property type="term" value="F:methyltransferase activity"/>
    <property type="evidence" value="ECO:0007669"/>
    <property type="project" value="UniProtKB-KW"/>
</dbReference>
<feature type="domain" description="PhnB-like" evidence="1">
    <location>
        <begin position="2"/>
        <end position="117"/>
    </location>
</feature>
<dbReference type="SUPFAM" id="SSF54593">
    <property type="entry name" value="Glyoxalase/Bleomycin resistance protein/Dihydroxybiphenyl dioxygenase"/>
    <property type="match status" value="1"/>
</dbReference>
<organism evidence="2 3">
    <name type="scientific">Undibacterium pigrum</name>
    <dbReference type="NCBI Taxonomy" id="401470"/>
    <lineage>
        <taxon>Bacteria</taxon>
        <taxon>Pseudomonadati</taxon>
        <taxon>Pseudomonadota</taxon>
        <taxon>Betaproteobacteria</taxon>
        <taxon>Burkholderiales</taxon>
        <taxon>Oxalobacteraceae</taxon>
        <taxon>Undibacterium</taxon>
    </lineage>
</organism>
<keyword evidence="2" id="KW-0489">Methyltransferase</keyword>
<comment type="caution">
    <text evidence="2">The sequence shown here is derived from an EMBL/GenBank/DDBJ whole genome shotgun (WGS) entry which is preliminary data.</text>
</comment>
<dbReference type="InterPro" id="IPR028973">
    <property type="entry name" value="PhnB-like"/>
</dbReference>
<dbReference type="InterPro" id="IPR029068">
    <property type="entry name" value="Glyas_Bleomycin-R_OHBP_Dase"/>
</dbReference>
<proteinExistence type="predicted"/>
<evidence type="ECO:0000313" key="2">
    <source>
        <dbReference type="EMBL" id="PXX45401.1"/>
    </source>
</evidence>
<dbReference type="EMBL" id="QJKB01000002">
    <property type="protein sequence ID" value="PXX45401.1"/>
    <property type="molecule type" value="Genomic_DNA"/>
</dbReference>
<accession>A0A318JN34</accession>
<dbReference type="OrthoDB" id="5293819at2"/>
<keyword evidence="3" id="KW-1185">Reference proteome</keyword>
<reference evidence="2 3" key="1">
    <citation type="submission" date="2018-05" db="EMBL/GenBank/DDBJ databases">
        <title>Genomic Encyclopedia of Type Strains, Phase IV (KMG-IV): sequencing the most valuable type-strain genomes for metagenomic binning, comparative biology and taxonomic classification.</title>
        <authorList>
            <person name="Goeker M."/>
        </authorList>
    </citation>
    <scope>NUCLEOTIDE SEQUENCE [LARGE SCALE GENOMIC DNA]</scope>
    <source>
        <strain evidence="2 3">DSM 19792</strain>
    </source>
</reference>
<evidence type="ECO:0000313" key="3">
    <source>
        <dbReference type="Proteomes" id="UP000247792"/>
    </source>
</evidence>
<keyword evidence="2" id="KW-0830">Ubiquinone</keyword>
<dbReference type="PANTHER" id="PTHR33990:SF2">
    <property type="entry name" value="PHNB-LIKE DOMAIN-CONTAINING PROTEIN"/>
    <property type="match status" value="1"/>
</dbReference>
<dbReference type="RefSeq" id="WP_110254833.1">
    <property type="nucleotide sequence ID" value="NZ_QJKB01000002.1"/>
</dbReference>
<dbReference type="InterPro" id="IPR009725">
    <property type="entry name" value="3_dmu_93_MTrfase"/>
</dbReference>
<protein>
    <submittedName>
        <fullName evidence="2">Putative 3-demethylubiquinone-9 3-methyltransferase (Glyoxalase superfamily)</fullName>
    </submittedName>
</protein>
<dbReference type="AlphaFoldDB" id="A0A318JN34"/>
<dbReference type="Pfam" id="PF06983">
    <property type="entry name" value="3-dmu-9_3-mt"/>
    <property type="match status" value="1"/>
</dbReference>
<keyword evidence="2" id="KW-0808">Transferase</keyword>
<dbReference type="PIRSF" id="PIRSF021700">
    <property type="entry name" value="3_dmu_93_MTrfase"/>
    <property type="match status" value="1"/>
</dbReference>
<sequence length="158" mass="17760">MQKITPTLWFDHQAEDAVNFYLDIFKDAKILDVVRYGEGAPLPKDTVLTIKFTMAGQEFVALNGGPVYSFTPAVSFVIDCETQEEVDYYWDKLLAGGGQESQCAWLTDKYGLSWQVVPQALIRYLGDADPAKARRVMMAMFQMKKIIIADLEKAYAGS</sequence>